<keyword evidence="1" id="KW-0472">Membrane</keyword>
<comment type="caution">
    <text evidence="2">The sequence shown here is derived from an EMBL/GenBank/DDBJ whole genome shotgun (WGS) entry which is preliminary data.</text>
</comment>
<evidence type="ECO:0000313" key="2">
    <source>
        <dbReference type="EMBL" id="RUP07386.1"/>
    </source>
</evidence>
<evidence type="ECO:0000256" key="1">
    <source>
        <dbReference type="SAM" id="Phobius"/>
    </source>
</evidence>
<sequence length="218" mass="23619">MAVLFYVLPGEFREGTVLRNGEKLLYKINGFATFIIIAGWALINFVFACNSTSSWASASLTQWSWSTSRRGISLTQSSTSPRSSPRWTSLQTALAGCSPSVTLPGCPLTTRCTPATLPPSLSTLALHYFGGFSCSTCSATTCFAPEERVQDQPRGGGCQAWPFGVSFGHCRCLGGMTSSCQPPRIRTIKPPSRPQVHPDQGRHKIHHVGLVGYRALFC</sequence>
<dbReference type="AlphaFoldDB" id="A0A433AXE2"/>
<evidence type="ECO:0000313" key="3">
    <source>
        <dbReference type="Proteomes" id="UP000268093"/>
    </source>
</evidence>
<name>A0A433AXE2_9FUNG</name>
<protein>
    <submittedName>
        <fullName evidence="2">Uncharacterized protein</fullName>
    </submittedName>
</protein>
<keyword evidence="1" id="KW-0812">Transmembrane</keyword>
<reference evidence="2 3" key="1">
    <citation type="journal article" date="2018" name="New Phytol.">
        <title>Phylogenomics of Endogonaceae and evolution of mycorrhizas within Mucoromycota.</title>
        <authorList>
            <person name="Chang Y."/>
            <person name="Desiro A."/>
            <person name="Na H."/>
            <person name="Sandor L."/>
            <person name="Lipzen A."/>
            <person name="Clum A."/>
            <person name="Barry K."/>
            <person name="Grigoriev I.V."/>
            <person name="Martin F.M."/>
            <person name="Stajich J.E."/>
            <person name="Smith M.E."/>
            <person name="Bonito G."/>
            <person name="Spatafora J.W."/>
        </authorList>
    </citation>
    <scope>NUCLEOTIDE SEQUENCE [LARGE SCALE GENOMIC DNA]</scope>
    <source>
        <strain evidence="2 3">GMNB39</strain>
    </source>
</reference>
<keyword evidence="3" id="KW-1185">Reference proteome</keyword>
<proteinExistence type="predicted"/>
<accession>A0A433AXE2</accession>
<dbReference type="EMBL" id="RBNI01016577">
    <property type="protein sequence ID" value="RUP07386.1"/>
    <property type="molecule type" value="Genomic_DNA"/>
</dbReference>
<dbReference type="Proteomes" id="UP000268093">
    <property type="component" value="Unassembled WGS sequence"/>
</dbReference>
<gene>
    <name evidence="2" type="ORF">BC936DRAFT_140191</name>
</gene>
<feature type="transmembrane region" description="Helical" evidence="1">
    <location>
        <begin position="28"/>
        <end position="47"/>
    </location>
</feature>
<organism evidence="2 3">
    <name type="scientific">Jimgerdemannia flammicorona</name>
    <dbReference type="NCBI Taxonomy" id="994334"/>
    <lineage>
        <taxon>Eukaryota</taxon>
        <taxon>Fungi</taxon>
        <taxon>Fungi incertae sedis</taxon>
        <taxon>Mucoromycota</taxon>
        <taxon>Mucoromycotina</taxon>
        <taxon>Endogonomycetes</taxon>
        <taxon>Endogonales</taxon>
        <taxon>Endogonaceae</taxon>
        <taxon>Jimgerdemannia</taxon>
    </lineage>
</organism>
<keyword evidence="1" id="KW-1133">Transmembrane helix</keyword>